<evidence type="ECO:0000259" key="10">
    <source>
        <dbReference type="PROSITE" id="PS50157"/>
    </source>
</evidence>
<evidence type="ECO:0000313" key="11">
    <source>
        <dbReference type="EMBL" id="CRK98466.1"/>
    </source>
</evidence>
<dbReference type="Proteomes" id="UP000183832">
    <property type="component" value="Unassembled WGS sequence"/>
</dbReference>
<evidence type="ECO:0000256" key="5">
    <source>
        <dbReference type="ARBA" id="ARBA00022833"/>
    </source>
</evidence>
<dbReference type="GO" id="GO:0008270">
    <property type="term" value="F:zinc ion binding"/>
    <property type="evidence" value="ECO:0007669"/>
    <property type="project" value="UniProtKB-KW"/>
</dbReference>
<evidence type="ECO:0000313" key="12">
    <source>
        <dbReference type="Proteomes" id="UP000183832"/>
    </source>
</evidence>
<evidence type="ECO:0000256" key="9">
    <source>
        <dbReference type="SAM" id="MobiDB-lite"/>
    </source>
</evidence>
<organism evidence="11 12">
    <name type="scientific">Clunio marinus</name>
    <dbReference type="NCBI Taxonomy" id="568069"/>
    <lineage>
        <taxon>Eukaryota</taxon>
        <taxon>Metazoa</taxon>
        <taxon>Ecdysozoa</taxon>
        <taxon>Arthropoda</taxon>
        <taxon>Hexapoda</taxon>
        <taxon>Insecta</taxon>
        <taxon>Pterygota</taxon>
        <taxon>Neoptera</taxon>
        <taxon>Endopterygota</taxon>
        <taxon>Diptera</taxon>
        <taxon>Nematocera</taxon>
        <taxon>Chironomoidea</taxon>
        <taxon>Chironomidae</taxon>
        <taxon>Clunio</taxon>
    </lineage>
</organism>
<dbReference type="GO" id="GO:0006357">
    <property type="term" value="P:regulation of transcription by RNA polymerase II"/>
    <property type="evidence" value="ECO:0007669"/>
    <property type="project" value="TreeGrafter"/>
</dbReference>
<feature type="region of interest" description="Disordered" evidence="9">
    <location>
        <begin position="111"/>
        <end position="136"/>
    </location>
</feature>
<keyword evidence="4 8" id="KW-0863">Zinc-finger</keyword>
<evidence type="ECO:0000256" key="7">
    <source>
        <dbReference type="ARBA" id="ARBA00023242"/>
    </source>
</evidence>
<keyword evidence="3" id="KW-0677">Repeat</keyword>
<dbReference type="EMBL" id="CVRI01000047">
    <property type="protein sequence ID" value="CRK98466.1"/>
    <property type="molecule type" value="Genomic_DNA"/>
</dbReference>
<protein>
    <submittedName>
        <fullName evidence="11">CLUMA_CG011823, isoform A</fullName>
    </submittedName>
</protein>
<reference evidence="11 12" key="1">
    <citation type="submission" date="2015-04" db="EMBL/GenBank/DDBJ databases">
        <authorList>
            <person name="Syromyatnikov M.Y."/>
            <person name="Popov V.N."/>
        </authorList>
    </citation>
    <scope>NUCLEOTIDE SEQUENCE [LARGE SCALE GENOMIC DNA]</scope>
</reference>
<evidence type="ECO:0000256" key="8">
    <source>
        <dbReference type="PROSITE-ProRule" id="PRU00042"/>
    </source>
</evidence>
<dbReference type="AlphaFoldDB" id="A0A1J1IFD9"/>
<evidence type="ECO:0000256" key="2">
    <source>
        <dbReference type="ARBA" id="ARBA00022723"/>
    </source>
</evidence>
<sequence>MTFICKLIFKREGTIKNSLNFNHKMASKSYSSQDSLITSNYSTVMIEKWTKYIEKTQEFFQAHIEVIKSVSGMLGNSTAFEGISNANGTSGTTFNVINKITSSEEVPISENSQENVNSFVKQEPISTSTPKRERKRVRNDSFVTGEEIVDDHVLPTELYCCDCKRKFIKGNGEFTRHIRETTCRPYKCHCGKLFRKRSTMKSHQMIHTEPSFKCHCGSIFRCTKYLRNHQRRIHGNNAIECQQNNAKRQCLAMDSAIDLQIKVKEEEIKFDTSELNPMDLLSLHLQED</sequence>
<dbReference type="GO" id="GO:0003700">
    <property type="term" value="F:DNA-binding transcription factor activity"/>
    <property type="evidence" value="ECO:0007669"/>
    <property type="project" value="TreeGrafter"/>
</dbReference>
<dbReference type="SUPFAM" id="SSF57667">
    <property type="entry name" value="beta-beta-alpha zinc fingers"/>
    <property type="match status" value="1"/>
</dbReference>
<name>A0A1J1IFD9_9DIPT</name>
<dbReference type="PROSITE" id="PS50157">
    <property type="entry name" value="ZINC_FINGER_C2H2_2"/>
    <property type="match status" value="1"/>
</dbReference>
<keyword evidence="12" id="KW-1185">Reference proteome</keyword>
<dbReference type="STRING" id="568069.A0A1J1IFD9"/>
<dbReference type="InterPro" id="IPR050589">
    <property type="entry name" value="Ikaros_C2H2-ZF"/>
</dbReference>
<proteinExistence type="predicted"/>
<gene>
    <name evidence="11" type="ORF">CLUMA_CG011823</name>
</gene>
<accession>A0A1J1IFD9</accession>
<evidence type="ECO:0000256" key="6">
    <source>
        <dbReference type="ARBA" id="ARBA00023125"/>
    </source>
</evidence>
<keyword evidence="2" id="KW-0479">Metal-binding</keyword>
<dbReference type="Gene3D" id="3.30.160.60">
    <property type="entry name" value="Classic Zinc Finger"/>
    <property type="match status" value="1"/>
</dbReference>
<keyword evidence="5" id="KW-0862">Zinc</keyword>
<feature type="compositionally biased region" description="Polar residues" evidence="9">
    <location>
        <begin position="111"/>
        <end position="129"/>
    </location>
</feature>
<keyword evidence="6" id="KW-0238">DNA-binding</keyword>
<dbReference type="GO" id="GO:0000978">
    <property type="term" value="F:RNA polymerase II cis-regulatory region sequence-specific DNA binding"/>
    <property type="evidence" value="ECO:0007669"/>
    <property type="project" value="TreeGrafter"/>
</dbReference>
<dbReference type="InterPro" id="IPR013087">
    <property type="entry name" value="Znf_C2H2_type"/>
</dbReference>
<dbReference type="OrthoDB" id="4748970at2759"/>
<evidence type="ECO:0000256" key="4">
    <source>
        <dbReference type="ARBA" id="ARBA00022771"/>
    </source>
</evidence>
<dbReference type="PANTHER" id="PTHR24404">
    <property type="entry name" value="ZINC FINGER PROTEIN"/>
    <property type="match status" value="1"/>
</dbReference>
<dbReference type="InterPro" id="IPR036236">
    <property type="entry name" value="Znf_C2H2_sf"/>
</dbReference>
<evidence type="ECO:0000256" key="1">
    <source>
        <dbReference type="ARBA" id="ARBA00004123"/>
    </source>
</evidence>
<keyword evidence="7" id="KW-0539">Nucleus</keyword>
<evidence type="ECO:0000256" key="3">
    <source>
        <dbReference type="ARBA" id="ARBA00022737"/>
    </source>
</evidence>
<comment type="subcellular location">
    <subcellularLocation>
        <location evidence="1">Nucleus</location>
    </subcellularLocation>
</comment>
<feature type="domain" description="C2H2-type" evidence="10">
    <location>
        <begin position="181"/>
        <end position="212"/>
    </location>
</feature>
<dbReference type="GO" id="GO:0005634">
    <property type="term" value="C:nucleus"/>
    <property type="evidence" value="ECO:0007669"/>
    <property type="project" value="UniProtKB-SubCell"/>
</dbReference>
<dbReference type="PANTHER" id="PTHR24404:SF114">
    <property type="entry name" value="KLUMPFUSS, ISOFORM B-RELATED"/>
    <property type="match status" value="1"/>
</dbReference>